<protein>
    <submittedName>
        <fullName evidence="6">Putative eugenol hydroxylase flavoprotein subunit</fullName>
    </submittedName>
</protein>
<sequence>MESTVVLPEGVTPEQFTKAISEFRQVLGEDSVLVTAERVVPYTKLLIPTQDDAQYTPAGALTPSSVEQVQKVMGICNKYKIPVWPISTGRNWGYGSASPATPGQMILDLRKMNKIIEIDVEGCTALLEPGVTYQQLHDYIKEHNLPLMLDVPTIGPMVGPVGNTLDRGVGYTPYGEHFMMQCGMEVVMADGEILRTGMGSVPKAKTWQAFKWGYGPYLDGIFTQSNFGVVTKLGIWLMPKPPVIKSFMIRYPNEADVVKAIDAFRPLRITQLIPNVVLFMHGMYETAICRTRAEVTSDPGPISEADARKAFKELGVGYWNVYFALYGTEEQIAVNEKIVRGILEPTGGEILTEEEAGDNILFHHHKQLMNGEMTLEEMNIYRWRGAGGGACWFAPVAQVKGHEAEQQVKLAQKVLAKHGFDYTAGFAIGWRDLHHVIDVLYDRSNADEKKRAYACFDELIDVFAAEGFASYRTNIAFMDKVASKFGAENKRVNQKIKAALDPNGIIAPGKSGIHLPK</sequence>
<accession>C3VA29</accession>
<gene>
    <name evidence="6" type="primary">ehyB</name>
</gene>
<dbReference type="Gene3D" id="3.30.465.10">
    <property type="match status" value="1"/>
</dbReference>
<dbReference type="PROSITE" id="PS51387">
    <property type="entry name" value="FAD_PCMH"/>
    <property type="match status" value="1"/>
</dbReference>
<reference evidence="6" key="1">
    <citation type="submission" date="2009-03" db="EMBL/GenBank/DDBJ databases">
        <authorList>
            <person name="Ryu J.-Y."/>
            <person name="Seo J."/>
            <person name="Unno T."/>
            <person name="Ahn J.-H."/>
            <person name="Sadowsky M.J."/>
            <person name="Hur H.-G."/>
        </authorList>
    </citation>
    <scope>NUCLEOTIDE SEQUENCE</scope>
    <source>
        <strain evidence="6">Jin1</strain>
    </source>
</reference>
<dbReference type="GO" id="GO:0008720">
    <property type="term" value="F:D-lactate dehydrogenase (NAD+) activity"/>
    <property type="evidence" value="ECO:0007669"/>
    <property type="project" value="TreeGrafter"/>
</dbReference>
<feature type="domain" description="FAD-binding PCMH-type" evidence="5">
    <location>
        <begin position="53"/>
        <end position="240"/>
    </location>
</feature>
<dbReference type="Gene3D" id="3.40.462.10">
    <property type="entry name" value="FAD-linked oxidases, C-terminal domain"/>
    <property type="match status" value="1"/>
</dbReference>
<dbReference type="InterPro" id="IPR016171">
    <property type="entry name" value="Vanillyl_alc_oxidase_C-sub2"/>
</dbReference>
<evidence type="ECO:0000313" key="6">
    <source>
        <dbReference type="EMBL" id="ACP17976.1"/>
    </source>
</evidence>
<evidence type="ECO:0000256" key="4">
    <source>
        <dbReference type="ARBA" id="ARBA00023002"/>
    </source>
</evidence>
<reference evidence="6" key="2">
    <citation type="journal article" date="2010" name="Arch. Microbiol.">
        <title>Isoeugenol monooxygenase and its putative regulatory gene are located in the eugenol metabolic gene cluster in Pseudomonas nitroreducens Jin1.</title>
        <authorList>
            <person name="Ryu J.Y."/>
            <person name="Seo J."/>
            <person name="Unno T."/>
            <person name="Ahn J.H."/>
            <person name="Yan T."/>
            <person name="Sadowsky M.J."/>
            <person name="Hur H.G."/>
        </authorList>
    </citation>
    <scope>NUCLEOTIDE SEQUENCE</scope>
    <source>
        <strain evidence="6">Jin1</strain>
    </source>
</reference>
<dbReference type="GO" id="GO:1903457">
    <property type="term" value="P:lactate catabolic process"/>
    <property type="evidence" value="ECO:0007669"/>
    <property type="project" value="TreeGrafter"/>
</dbReference>
<organism evidence="6">
    <name type="scientific">Pseudomonas nitroreducens</name>
    <dbReference type="NCBI Taxonomy" id="46680"/>
    <lineage>
        <taxon>Bacteria</taxon>
        <taxon>Pseudomonadati</taxon>
        <taxon>Pseudomonadota</taxon>
        <taxon>Gammaproteobacteria</taxon>
        <taxon>Pseudomonadales</taxon>
        <taxon>Pseudomonadaceae</taxon>
        <taxon>Pseudomonas</taxon>
    </lineage>
</organism>
<dbReference type="InterPro" id="IPR016166">
    <property type="entry name" value="FAD-bd_PCMH"/>
</dbReference>
<evidence type="ECO:0000256" key="3">
    <source>
        <dbReference type="ARBA" id="ARBA00022827"/>
    </source>
</evidence>
<dbReference type="Gene3D" id="1.10.45.10">
    <property type="entry name" value="Vanillyl-alcohol Oxidase, Chain A, domain 4"/>
    <property type="match status" value="1"/>
</dbReference>
<evidence type="ECO:0000259" key="5">
    <source>
        <dbReference type="PROSITE" id="PS51387"/>
    </source>
</evidence>
<dbReference type="InterPro" id="IPR016170">
    <property type="entry name" value="Cytok_DH_C_sf"/>
</dbReference>
<dbReference type="InterPro" id="IPR036318">
    <property type="entry name" value="FAD-bd_PCMH-like_sf"/>
</dbReference>
<evidence type="ECO:0000256" key="1">
    <source>
        <dbReference type="ARBA" id="ARBA00001974"/>
    </source>
</evidence>
<dbReference type="SUPFAM" id="SSF56176">
    <property type="entry name" value="FAD-binding/transporter-associated domain-like"/>
    <property type="match status" value="1"/>
</dbReference>
<dbReference type="EMBL" id="FJ851547">
    <property type="protein sequence ID" value="ACP17976.1"/>
    <property type="molecule type" value="Genomic_DNA"/>
</dbReference>
<evidence type="ECO:0000256" key="2">
    <source>
        <dbReference type="ARBA" id="ARBA00022630"/>
    </source>
</evidence>
<dbReference type="PANTHER" id="PTHR11748:SF114">
    <property type="entry name" value="ARYL-ALCOHOL OXIDASE VANILLYL-ALCOHOL OXIDASE (AFU_ORTHOLOGUE AFUA_3G09500)-RELATED"/>
    <property type="match status" value="1"/>
</dbReference>
<keyword evidence="2" id="KW-0285">Flavoprotein</keyword>
<name>C3VA29_PSENT</name>
<dbReference type="InterPro" id="IPR004113">
    <property type="entry name" value="FAD-bd_oxidored_4_C"/>
</dbReference>
<dbReference type="InterPro" id="IPR016164">
    <property type="entry name" value="FAD-linked_Oxase-like_C"/>
</dbReference>
<dbReference type="Gene3D" id="3.30.43.10">
    <property type="entry name" value="Uridine Diphospho-n-acetylenolpyruvylglucosamine Reductase, domain 2"/>
    <property type="match status" value="1"/>
</dbReference>
<dbReference type="SUPFAM" id="SSF55103">
    <property type="entry name" value="FAD-linked oxidases, C-terminal domain"/>
    <property type="match status" value="1"/>
</dbReference>
<dbReference type="AlphaFoldDB" id="C3VA29"/>
<keyword evidence="3" id="KW-0274">FAD</keyword>
<dbReference type="InterPro" id="IPR006094">
    <property type="entry name" value="Oxid_FAD_bind_N"/>
</dbReference>
<dbReference type="InterPro" id="IPR016167">
    <property type="entry name" value="FAD-bd_PCMH_sub1"/>
</dbReference>
<comment type="cofactor">
    <cofactor evidence="1">
        <name>FAD</name>
        <dbReference type="ChEBI" id="CHEBI:57692"/>
    </cofactor>
</comment>
<dbReference type="PANTHER" id="PTHR11748">
    <property type="entry name" value="D-LACTATE DEHYDROGENASE"/>
    <property type="match status" value="1"/>
</dbReference>
<keyword evidence="4" id="KW-0560">Oxidoreductase</keyword>
<proteinExistence type="predicted"/>
<dbReference type="InterPro" id="IPR016169">
    <property type="entry name" value="FAD-bd_PCMH_sub2"/>
</dbReference>
<dbReference type="GO" id="GO:0004458">
    <property type="term" value="F:D-lactate dehydrogenase (cytochrome) activity"/>
    <property type="evidence" value="ECO:0007669"/>
    <property type="project" value="TreeGrafter"/>
</dbReference>
<dbReference type="GO" id="GO:0071949">
    <property type="term" value="F:FAD binding"/>
    <property type="evidence" value="ECO:0007669"/>
    <property type="project" value="InterPro"/>
</dbReference>
<dbReference type="Pfam" id="PF02913">
    <property type="entry name" value="FAD-oxidase_C"/>
    <property type="match status" value="1"/>
</dbReference>
<dbReference type="Pfam" id="PF01565">
    <property type="entry name" value="FAD_binding_4"/>
    <property type="match status" value="1"/>
</dbReference>